<sequence>MDIPENPGFTFQTILQVDVTTTIPGERVRLDSMIETLIDTFNAETLYTCRLTFRFTRTGDVQIIEADSHVINFVKPVGSSSVIIDIHNLTWTDIPPGPGTYTYSLEIRRGTGVFEFNIDRVLVLARSMDAIVFPPSP</sequence>
<dbReference type="AlphaFoldDB" id="A0A9X6Y7B0"/>
<evidence type="ECO:0000313" key="1">
    <source>
        <dbReference type="EMBL" id="PEA86101.1"/>
    </source>
</evidence>
<comment type="caution">
    <text evidence="1">The sequence shown here is derived from an EMBL/GenBank/DDBJ whole genome shotgun (WGS) entry which is preliminary data.</text>
</comment>
<proteinExistence type="predicted"/>
<reference evidence="1 2" key="1">
    <citation type="submission" date="2017-09" db="EMBL/GenBank/DDBJ databases">
        <title>Large-scale bioinformatics analysis of Bacillus genomes uncovers conserved roles of natural products in bacterial physiology.</title>
        <authorList>
            <consortium name="Agbiome Team Llc"/>
            <person name="Bleich R.M."/>
            <person name="Grubbs K.J."/>
            <person name="Santa Maria K.C."/>
            <person name="Allen S.E."/>
            <person name="Farag S."/>
            <person name="Shank E.A."/>
            <person name="Bowers A."/>
        </authorList>
    </citation>
    <scope>NUCLEOTIDE SEQUENCE [LARGE SCALE GENOMIC DNA]</scope>
    <source>
        <strain evidence="1 2">AFS089089</strain>
    </source>
</reference>
<dbReference type="EMBL" id="NVNL01000097">
    <property type="protein sequence ID" value="PEA86101.1"/>
    <property type="molecule type" value="Genomic_DNA"/>
</dbReference>
<protein>
    <submittedName>
        <fullName evidence="1">Uncharacterized protein</fullName>
    </submittedName>
</protein>
<gene>
    <name evidence="1" type="ORF">CON71_31965</name>
</gene>
<evidence type="ECO:0000313" key="2">
    <source>
        <dbReference type="Proteomes" id="UP000220702"/>
    </source>
</evidence>
<dbReference type="Proteomes" id="UP000220702">
    <property type="component" value="Unassembled WGS sequence"/>
</dbReference>
<name>A0A9X6Y7B0_BACTU</name>
<accession>A0A9X6Y7B0</accession>
<organism evidence="1 2">
    <name type="scientific">Bacillus thuringiensis</name>
    <dbReference type="NCBI Taxonomy" id="1428"/>
    <lineage>
        <taxon>Bacteria</taxon>
        <taxon>Bacillati</taxon>
        <taxon>Bacillota</taxon>
        <taxon>Bacilli</taxon>
        <taxon>Bacillales</taxon>
        <taxon>Bacillaceae</taxon>
        <taxon>Bacillus</taxon>
        <taxon>Bacillus cereus group</taxon>
    </lineage>
</organism>